<organism evidence="8 9">
    <name type="scientific">Panagrellus redivivus</name>
    <name type="common">Microworm</name>
    <dbReference type="NCBI Taxonomy" id="6233"/>
    <lineage>
        <taxon>Eukaryota</taxon>
        <taxon>Metazoa</taxon>
        <taxon>Ecdysozoa</taxon>
        <taxon>Nematoda</taxon>
        <taxon>Chromadorea</taxon>
        <taxon>Rhabditida</taxon>
        <taxon>Tylenchina</taxon>
        <taxon>Panagrolaimomorpha</taxon>
        <taxon>Panagrolaimoidea</taxon>
        <taxon>Panagrolaimidae</taxon>
        <taxon>Panagrellus</taxon>
    </lineage>
</organism>
<evidence type="ECO:0000256" key="3">
    <source>
        <dbReference type="ARBA" id="ARBA00022692"/>
    </source>
</evidence>
<keyword evidence="5 7" id="KW-0472">Membrane</keyword>
<evidence type="ECO:0000256" key="5">
    <source>
        <dbReference type="ARBA" id="ARBA00023136"/>
    </source>
</evidence>
<feature type="transmembrane region" description="Helical" evidence="7">
    <location>
        <begin position="59"/>
        <end position="84"/>
    </location>
</feature>
<reference evidence="9" key="2">
    <citation type="submission" date="2020-10" db="UniProtKB">
        <authorList>
            <consortium name="WormBaseParasite"/>
        </authorList>
    </citation>
    <scope>IDENTIFICATION</scope>
</reference>
<feature type="transmembrane region" description="Helical" evidence="7">
    <location>
        <begin position="258"/>
        <end position="286"/>
    </location>
</feature>
<protein>
    <submittedName>
        <fullName evidence="9">Protein tweety homolog</fullName>
    </submittedName>
</protein>
<evidence type="ECO:0000256" key="7">
    <source>
        <dbReference type="SAM" id="Phobius"/>
    </source>
</evidence>
<feature type="transmembrane region" description="Helical" evidence="7">
    <location>
        <begin position="105"/>
        <end position="130"/>
    </location>
</feature>
<dbReference type="PANTHER" id="PTHR22730:SF1">
    <property type="entry name" value="PROMININ-LIKE PROTEIN"/>
    <property type="match status" value="1"/>
</dbReference>
<evidence type="ECO:0000256" key="1">
    <source>
        <dbReference type="ARBA" id="ARBA00004141"/>
    </source>
</evidence>
<evidence type="ECO:0000256" key="4">
    <source>
        <dbReference type="ARBA" id="ARBA00022989"/>
    </source>
</evidence>
<keyword evidence="3 7" id="KW-0812">Transmembrane</keyword>
<comment type="subcellular location">
    <subcellularLocation>
        <location evidence="1">Membrane</location>
        <topology evidence="1">Multi-pass membrane protein</topology>
    </subcellularLocation>
</comment>
<evidence type="ECO:0000256" key="2">
    <source>
        <dbReference type="ARBA" id="ARBA00006058"/>
    </source>
</evidence>
<dbReference type="AlphaFoldDB" id="A0A7E4VQ38"/>
<sequence>MLLDALASAADTIQQDWIGYELVDDLAYFADLYKNGSLSLLNGDLVRNHFSAQPNLLCAVVLLSFIAAVTTVCFVLFIFARYVLGGCGNERYQVSHKAPTSVKWFICFLVGFLFLWLMLSISALSMVLAASTLNSRFAVEDAQLDINHEFNGTETDRHIIINLDSVLIDQSEETPEHEIDEAEQLLGFKDLRELAYEFKPLDADSSYTLHAIVLWFLAGLYSLLALAAGVVVLLGTWQYLISYHPMERSAISNYCGHWAIYTSITFFALAPIALITGTVFLVYAHIHEMLCPLLQTVTQNQNMEDYVNLNYEIFDTPNLVDFLNDLLSERLELNQTTCHTFAAPMQRLWLAVVICSLISLPIVFVLLRISKYFLKMDSKYYWSQHETYSTIPEKEKGKPILQLQPVFCPPPMKRVK</sequence>
<evidence type="ECO:0000256" key="6">
    <source>
        <dbReference type="ARBA" id="ARBA00023180"/>
    </source>
</evidence>
<comment type="similarity">
    <text evidence="2">Belongs to the prominin family.</text>
</comment>
<dbReference type="WBParaSite" id="Pan_g23264.t1">
    <property type="protein sequence ID" value="Pan_g23264.t1"/>
    <property type="gene ID" value="Pan_g23264"/>
</dbReference>
<dbReference type="InterPro" id="IPR008795">
    <property type="entry name" value="Prominin"/>
</dbReference>
<dbReference type="GO" id="GO:0016020">
    <property type="term" value="C:membrane"/>
    <property type="evidence" value="ECO:0007669"/>
    <property type="project" value="UniProtKB-SubCell"/>
</dbReference>
<keyword evidence="8" id="KW-1185">Reference proteome</keyword>
<reference evidence="8" key="1">
    <citation type="journal article" date="2013" name="Genetics">
        <title>The draft genome and transcriptome of Panagrellus redivivus are shaped by the harsh demands of a free-living lifestyle.</title>
        <authorList>
            <person name="Srinivasan J."/>
            <person name="Dillman A.R."/>
            <person name="Macchietto M.G."/>
            <person name="Heikkinen L."/>
            <person name="Lakso M."/>
            <person name="Fracchia K.M."/>
            <person name="Antoshechkin I."/>
            <person name="Mortazavi A."/>
            <person name="Wong G."/>
            <person name="Sternberg P.W."/>
        </authorList>
    </citation>
    <scope>NUCLEOTIDE SEQUENCE [LARGE SCALE GENOMIC DNA]</scope>
    <source>
        <strain evidence="8">MT8872</strain>
    </source>
</reference>
<keyword evidence="6" id="KW-0325">Glycoprotein</keyword>
<dbReference type="PANTHER" id="PTHR22730">
    <property type="entry name" value="PROMININ PROM PROTEIN"/>
    <property type="match status" value="1"/>
</dbReference>
<keyword evidence="4 7" id="KW-1133">Transmembrane helix</keyword>
<feature type="transmembrane region" description="Helical" evidence="7">
    <location>
        <begin position="212"/>
        <end position="237"/>
    </location>
</feature>
<evidence type="ECO:0000313" key="9">
    <source>
        <dbReference type="WBParaSite" id="Pan_g23264.t1"/>
    </source>
</evidence>
<name>A0A7E4VQ38_PANRE</name>
<dbReference type="Proteomes" id="UP000492821">
    <property type="component" value="Unassembled WGS sequence"/>
</dbReference>
<accession>A0A7E4VQ38</accession>
<proteinExistence type="inferred from homology"/>
<evidence type="ECO:0000313" key="8">
    <source>
        <dbReference type="Proteomes" id="UP000492821"/>
    </source>
</evidence>
<feature type="transmembrane region" description="Helical" evidence="7">
    <location>
        <begin position="348"/>
        <end position="369"/>
    </location>
</feature>